<dbReference type="GO" id="GO:0086010">
    <property type="term" value="P:membrane depolarization during action potential"/>
    <property type="evidence" value="ECO:0007669"/>
    <property type="project" value="TreeGrafter"/>
</dbReference>
<dbReference type="OMA" id="VEVIMYS"/>
<reference evidence="7" key="2">
    <citation type="submission" date="2015-06" db="UniProtKB">
        <authorList>
            <consortium name="EnsemblMetazoa"/>
        </authorList>
    </citation>
    <scope>IDENTIFICATION</scope>
</reference>
<dbReference type="EMBL" id="CAQQ02156502">
    <property type="status" value="NOT_ANNOTATED_CDS"/>
    <property type="molecule type" value="Genomic_DNA"/>
</dbReference>
<dbReference type="Proteomes" id="UP000015102">
    <property type="component" value="Unassembled WGS sequence"/>
</dbReference>
<dbReference type="PANTHER" id="PTHR10037">
    <property type="entry name" value="VOLTAGE-GATED CATION CHANNEL CALCIUM AND SODIUM"/>
    <property type="match status" value="1"/>
</dbReference>
<proteinExistence type="predicted"/>
<dbReference type="EMBL" id="CAQQ02156500">
    <property type="status" value="NOT_ANNOTATED_CDS"/>
    <property type="molecule type" value="Genomic_DNA"/>
</dbReference>
<dbReference type="GO" id="GO:0005248">
    <property type="term" value="F:voltage-gated sodium channel activity"/>
    <property type="evidence" value="ECO:0007669"/>
    <property type="project" value="TreeGrafter"/>
</dbReference>
<evidence type="ECO:0000256" key="3">
    <source>
        <dbReference type="ARBA" id="ARBA00022989"/>
    </source>
</evidence>
<dbReference type="GO" id="GO:0001518">
    <property type="term" value="C:voltage-gated sodium channel complex"/>
    <property type="evidence" value="ECO:0007669"/>
    <property type="project" value="TreeGrafter"/>
</dbReference>
<keyword evidence="4 5" id="KW-0472">Membrane</keyword>
<organism evidence="7 8">
    <name type="scientific">Megaselia scalaris</name>
    <name type="common">Humpbacked fly</name>
    <name type="synonym">Phora scalaris</name>
    <dbReference type="NCBI Taxonomy" id="36166"/>
    <lineage>
        <taxon>Eukaryota</taxon>
        <taxon>Metazoa</taxon>
        <taxon>Ecdysozoa</taxon>
        <taxon>Arthropoda</taxon>
        <taxon>Hexapoda</taxon>
        <taxon>Insecta</taxon>
        <taxon>Pterygota</taxon>
        <taxon>Neoptera</taxon>
        <taxon>Endopterygota</taxon>
        <taxon>Diptera</taxon>
        <taxon>Brachycera</taxon>
        <taxon>Muscomorpha</taxon>
        <taxon>Platypezoidea</taxon>
        <taxon>Phoridae</taxon>
        <taxon>Megaseliini</taxon>
        <taxon>Megaselia</taxon>
    </lineage>
</organism>
<accession>T1GH97</accession>
<keyword evidence="3 5" id="KW-1133">Transmembrane helix</keyword>
<reference evidence="8" key="1">
    <citation type="submission" date="2013-02" db="EMBL/GenBank/DDBJ databases">
        <authorList>
            <person name="Hughes D."/>
        </authorList>
    </citation>
    <scope>NUCLEOTIDE SEQUENCE</scope>
    <source>
        <strain>Durham</strain>
        <strain evidence="8">NC isolate 2 -- Noor lab</strain>
    </source>
</reference>
<protein>
    <recommendedName>
        <fullName evidence="6">Ion transport domain-containing protein</fullName>
    </recommendedName>
</protein>
<evidence type="ECO:0000256" key="1">
    <source>
        <dbReference type="ARBA" id="ARBA00004141"/>
    </source>
</evidence>
<dbReference type="EnsemblMetazoa" id="MESCA002787-RA">
    <property type="protein sequence ID" value="MESCA002787-PA"/>
    <property type="gene ID" value="MESCA002787"/>
</dbReference>
<sequence>MNSGVRENFIIGGVFTHLTVEVIMYSFMSKCNNTVHEHVCLQGYGPNPNYGYTHFDNFTGAILSAFRLMTQDAWEGLYQQVLRAAGSLHMFFFVFVIFLGSYYLLNLILAIVAMSYDELQKKAEVEQAAEEDAIRENPPIF</sequence>
<dbReference type="AlphaFoldDB" id="T1GH97"/>
<keyword evidence="8" id="KW-1185">Reference proteome</keyword>
<evidence type="ECO:0000256" key="4">
    <source>
        <dbReference type="ARBA" id="ARBA00023136"/>
    </source>
</evidence>
<dbReference type="STRING" id="36166.T1GH97"/>
<dbReference type="Gene3D" id="1.10.287.70">
    <property type="match status" value="1"/>
</dbReference>
<keyword evidence="2 5" id="KW-0812">Transmembrane</keyword>
<dbReference type="HOGENOM" id="CLU_1827526_0_0_1"/>
<feature type="domain" description="Ion transport" evidence="6">
    <location>
        <begin position="33"/>
        <end position="123"/>
    </location>
</feature>
<dbReference type="Pfam" id="PF00520">
    <property type="entry name" value="Ion_trans"/>
    <property type="match status" value="1"/>
</dbReference>
<evidence type="ECO:0000256" key="2">
    <source>
        <dbReference type="ARBA" id="ARBA00022692"/>
    </source>
</evidence>
<dbReference type="GO" id="GO:0019228">
    <property type="term" value="P:neuronal action potential"/>
    <property type="evidence" value="ECO:0007669"/>
    <property type="project" value="TreeGrafter"/>
</dbReference>
<evidence type="ECO:0000256" key="5">
    <source>
        <dbReference type="SAM" id="Phobius"/>
    </source>
</evidence>
<evidence type="ECO:0000313" key="8">
    <source>
        <dbReference type="Proteomes" id="UP000015102"/>
    </source>
</evidence>
<feature type="transmembrane region" description="Helical" evidence="5">
    <location>
        <begin position="90"/>
        <end position="112"/>
    </location>
</feature>
<dbReference type="PANTHER" id="PTHR10037:SF288">
    <property type="entry name" value="SODIUM CHANNEL PROTEIN PARA"/>
    <property type="match status" value="1"/>
</dbReference>
<name>T1GH97_MEGSC</name>
<dbReference type="InterPro" id="IPR005821">
    <property type="entry name" value="Ion_trans_dom"/>
</dbReference>
<evidence type="ECO:0000313" key="7">
    <source>
        <dbReference type="EnsemblMetazoa" id="MESCA002787-PA"/>
    </source>
</evidence>
<dbReference type="EMBL" id="CAQQ02156501">
    <property type="status" value="NOT_ANNOTATED_CDS"/>
    <property type="molecule type" value="Genomic_DNA"/>
</dbReference>
<dbReference type="InterPro" id="IPR043203">
    <property type="entry name" value="VGCC_Ca_Na"/>
</dbReference>
<comment type="subcellular location">
    <subcellularLocation>
        <location evidence="1">Membrane</location>
        <topology evidence="1">Multi-pass membrane protein</topology>
    </subcellularLocation>
</comment>
<evidence type="ECO:0000259" key="6">
    <source>
        <dbReference type="Pfam" id="PF00520"/>
    </source>
</evidence>
<feature type="transmembrane region" description="Helical" evidence="5">
    <location>
        <begin position="9"/>
        <end position="28"/>
    </location>
</feature>